<sequence length="67" mass="7377">MHATLIKAACTGSAVFAEVEAAAKCLADAMERAHGGRWRIQIEHDHQFVTVARIRDRGPIKPKPEIV</sequence>
<evidence type="ECO:0000313" key="2">
    <source>
        <dbReference type="Proteomes" id="UP001156702"/>
    </source>
</evidence>
<name>A0ABQ5ZEC3_9HYPH</name>
<dbReference type="RefSeq" id="WP_244770035.1">
    <property type="nucleotide sequence ID" value="NZ_BSOP01000007.1"/>
</dbReference>
<protein>
    <submittedName>
        <fullName evidence="1">Uncharacterized protein</fullName>
    </submittedName>
</protein>
<reference evidence="2" key="1">
    <citation type="journal article" date="2019" name="Int. J. Syst. Evol. Microbiol.">
        <title>The Global Catalogue of Microorganisms (GCM) 10K type strain sequencing project: providing services to taxonomists for standard genome sequencing and annotation.</title>
        <authorList>
            <consortium name="The Broad Institute Genomics Platform"/>
            <consortium name="The Broad Institute Genome Sequencing Center for Infectious Disease"/>
            <person name="Wu L."/>
            <person name="Ma J."/>
        </authorList>
    </citation>
    <scope>NUCLEOTIDE SEQUENCE [LARGE SCALE GENOMIC DNA]</scope>
    <source>
        <strain evidence="2">NBRC 102122</strain>
    </source>
</reference>
<accession>A0ABQ5ZEC3</accession>
<organism evidence="1 2">
    <name type="scientific">Shinella yambaruensis</name>
    <dbReference type="NCBI Taxonomy" id="415996"/>
    <lineage>
        <taxon>Bacteria</taxon>
        <taxon>Pseudomonadati</taxon>
        <taxon>Pseudomonadota</taxon>
        <taxon>Alphaproteobacteria</taxon>
        <taxon>Hyphomicrobiales</taxon>
        <taxon>Rhizobiaceae</taxon>
        <taxon>Shinella</taxon>
    </lineage>
</organism>
<proteinExistence type="predicted"/>
<dbReference type="Proteomes" id="UP001156702">
    <property type="component" value="Unassembled WGS sequence"/>
</dbReference>
<comment type="caution">
    <text evidence="1">The sequence shown here is derived from an EMBL/GenBank/DDBJ whole genome shotgun (WGS) entry which is preliminary data.</text>
</comment>
<evidence type="ECO:0000313" key="1">
    <source>
        <dbReference type="EMBL" id="GLR49906.1"/>
    </source>
</evidence>
<gene>
    <name evidence="1" type="ORF">GCM10007923_11110</name>
</gene>
<keyword evidence="2" id="KW-1185">Reference proteome</keyword>
<dbReference type="EMBL" id="BSOP01000007">
    <property type="protein sequence ID" value="GLR49906.1"/>
    <property type="molecule type" value="Genomic_DNA"/>
</dbReference>